<feature type="domain" description="OmpA-like" evidence="7">
    <location>
        <begin position="132"/>
        <end position="250"/>
    </location>
</feature>
<gene>
    <name evidence="8" type="ORF">QV01_07650</name>
</gene>
<feature type="chain" id="PRO_5008358705" evidence="6">
    <location>
        <begin position="18"/>
        <end position="250"/>
    </location>
</feature>
<dbReference type="SUPFAM" id="SSF103088">
    <property type="entry name" value="OmpA-like"/>
    <property type="match status" value="1"/>
</dbReference>
<dbReference type="InterPro" id="IPR006664">
    <property type="entry name" value="OMP_bac"/>
</dbReference>
<dbReference type="InterPro" id="IPR007450">
    <property type="entry name" value="BamE_dom"/>
</dbReference>
<dbReference type="PANTHER" id="PTHR30329">
    <property type="entry name" value="STATOR ELEMENT OF FLAGELLAR MOTOR COMPLEX"/>
    <property type="match status" value="1"/>
</dbReference>
<proteinExistence type="predicted"/>
<dbReference type="PROSITE" id="PS51257">
    <property type="entry name" value="PROKAR_LIPOPROTEIN"/>
    <property type="match status" value="1"/>
</dbReference>
<name>A0A1A7NP19_9PAST</name>
<evidence type="ECO:0000259" key="7">
    <source>
        <dbReference type="PROSITE" id="PS51123"/>
    </source>
</evidence>
<dbReference type="Pfam" id="PF00691">
    <property type="entry name" value="OmpA"/>
    <property type="match status" value="1"/>
</dbReference>
<evidence type="ECO:0000313" key="8">
    <source>
        <dbReference type="EMBL" id="OBW91373.1"/>
    </source>
</evidence>
<dbReference type="InterPro" id="IPR006665">
    <property type="entry name" value="OmpA-like"/>
</dbReference>
<dbReference type="Proteomes" id="UP000243558">
    <property type="component" value="Unassembled WGS sequence"/>
</dbReference>
<dbReference type="RefSeq" id="WP_065239565.1">
    <property type="nucleotide sequence ID" value="NZ_JTJM01000035.1"/>
</dbReference>
<dbReference type="PRINTS" id="PR01021">
    <property type="entry name" value="OMPADOMAIN"/>
</dbReference>
<evidence type="ECO:0000256" key="3">
    <source>
        <dbReference type="ARBA" id="ARBA00023136"/>
    </source>
</evidence>
<dbReference type="PANTHER" id="PTHR30329:SF21">
    <property type="entry name" value="LIPOPROTEIN YIAD-RELATED"/>
    <property type="match status" value="1"/>
</dbReference>
<keyword evidence="2 6" id="KW-0732">Signal</keyword>
<evidence type="ECO:0000256" key="6">
    <source>
        <dbReference type="SAM" id="SignalP"/>
    </source>
</evidence>
<dbReference type="Gene3D" id="3.30.1450.10">
    <property type="match status" value="1"/>
</dbReference>
<dbReference type="CDD" id="cd07185">
    <property type="entry name" value="OmpA_C-like"/>
    <property type="match status" value="1"/>
</dbReference>
<feature type="signal peptide" evidence="6">
    <location>
        <begin position="1"/>
        <end position="17"/>
    </location>
</feature>
<dbReference type="InterPro" id="IPR050330">
    <property type="entry name" value="Bact_OuterMem_StrucFunc"/>
</dbReference>
<reference evidence="8 9" key="1">
    <citation type="submission" date="2014-11" db="EMBL/GenBank/DDBJ databases">
        <title>Pan-genome of Gallibacterium spp.</title>
        <authorList>
            <person name="Kudirkiene E."/>
            <person name="Bojesen A.M."/>
        </authorList>
    </citation>
    <scope>NUCLEOTIDE SEQUENCE [LARGE SCALE GENOMIC DNA]</scope>
    <source>
        <strain evidence="8 9">F151</strain>
    </source>
</reference>
<dbReference type="OrthoDB" id="1149075at2"/>
<dbReference type="PROSITE" id="PS51123">
    <property type="entry name" value="OMPA_2"/>
    <property type="match status" value="1"/>
</dbReference>
<evidence type="ECO:0000256" key="4">
    <source>
        <dbReference type="ARBA" id="ARBA00023237"/>
    </source>
</evidence>
<dbReference type="InterPro" id="IPR036737">
    <property type="entry name" value="OmpA-like_sf"/>
</dbReference>
<dbReference type="InterPro" id="IPR037873">
    <property type="entry name" value="BamE-like"/>
</dbReference>
<evidence type="ECO:0000256" key="5">
    <source>
        <dbReference type="PROSITE-ProRule" id="PRU00473"/>
    </source>
</evidence>
<dbReference type="PATRIC" id="fig|505345.7.peg.1511"/>
<comment type="caution">
    <text evidence="8">The sequence shown here is derived from an EMBL/GenBank/DDBJ whole genome shotgun (WGS) entry which is preliminary data.</text>
</comment>
<sequence>MKLNKLLLPVILSTALAACGNLSKVSKEGTTDQPVWPKVEDSTFNSSGTEKGIWPNWDNVHQIKEGMNKDQIVALIGRPHFNEGLFGVREWDYVFNYLQNGQRKVCQFKVLFDENLDAQSLYWLPAGCGNNKSGQTISLSSDFLFDFDSSELKPKSRGMVAELAKKLPKDKKISVTGYTDRLGSESYNLALSKKRAEVVKAELVKNGISAKNIKTEGLGKSVQIVSCDSASGEKLKSCLAENRRVIISTN</sequence>
<keyword evidence="3 5" id="KW-0472">Membrane</keyword>
<comment type="subcellular location">
    <subcellularLocation>
        <location evidence="1">Cell outer membrane</location>
    </subcellularLocation>
</comment>
<dbReference type="AlphaFoldDB" id="A0A1A7NP19"/>
<dbReference type="Gene3D" id="3.30.1330.60">
    <property type="entry name" value="OmpA-like domain"/>
    <property type="match status" value="1"/>
</dbReference>
<protein>
    <submittedName>
        <fullName evidence="8">Plastocyanin</fullName>
    </submittedName>
</protein>
<dbReference type="Pfam" id="PF04355">
    <property type="entry name" value="BamE"/>
    <property type="match status" value="1"/>
</dbReference>
<dbReference type="GO" id="GO:0009279">
    <property type="term" value="C:cell outer membrane"/>
    <property type="evidence" value="ECO:0007669"/>
    <property type="project" value="UniProtKB-SubCell"/>
</dbReference>
<keyword evidence="9" id="KW-1185">Reference proteome</keyword>
<evidence type="ECO:0000313" key="9">
    <source>
        <dbReference type="Proteomes" id="UP000243558"/>
    </source>
</evidence>
<dbReference type="EMBL" id="JTJM01000035">
    <property type="protein sequence ID" value="OBW91373.1"/>
    <property type="molecule type" value="Genomic_DNA"/>
</dbReference>
<organism evidence="8 9">
    <name type="scientific">Gallibacterium genomosp. 3</name>
    <dbReference type="NCBI Taxonomy" id="505345"/>
    <lineage>
        <taxon>Bacteria</taxon>
        <taxon>Pseudomonadati</taxon>
        <taxon>Pseudomonadota</taxon>
        <taxon>Gammaproteobacteria</taxon>
        <taxon>Pasteurellales</taxon>
        <taxon>Pasteurellaceae</taxon>
        <taxon>Gallibacterium</taxon>
    </lineage>
</organism>
<evidence type="ECO:0000256" key="2">
    <source>
        <dbReference type="ARBA" id="ARBA00022729"/>
    </source>
</evidence>
<evidence type="ECO:0000256" key="1">
    <source>
        <dbReference type="ARBA" id="ARBA00004442"/>
    </source>
</evidence>
<accession>A0A1A7NP19</accession>
<keyword evidence="4" id="KW-0998">Cell outer membrane</keyword>